<sequence>MTHVRISVHIVIPHPHTAKYFDMGHISYTDLRNNLASVMDEVCDSRAPLTVTRQKGRSVVMISEEEFEGLMETLHLLKSPKNAERLLKGIAQLDAGKGIERDILNEEGLD</sequence>
<dbReference type="KEGG" id="ali:AZOLI_p30156"/>
<dbReference type="Proteomes" id="UP000005667">
    <property type="component" value="Plasmid AZO_p3"/>
</dbReference>
<comment type="similarity">
    <text evidence="1 2">Belongs to the phD/YefM antitoxin family.</text>
</comment>
<dbReference type="EMBL" id="FQ311871">
    <property type="protein sequence ID" value="CBS90002.1"/>
    <property type="molecule type" value="Genomic_DNA"/>
</dbReference>
<keyword evidence="4" id="KW-1185">Reference proteome</keyword>
<evidence type="ECO:0000313" key="3">
    <source>
        <dbReference type="EMBL" id="CBS90002.1"/>
    </source>
</evidence>
<dbReference type="InterPro" id="IPR036165">
    <property type="entry name" value="YefM-like_sf"/>
</dbReference>
<dbReference type="HOGENOM" id="CLU_155837_1_0_5"/>
<dbReference type="AlphaFoldDB" id="G7ZF27"/>
<geneLocation type="plasmid" evidence="3 4">
    <name>AZO_p3</name>
</geneLocation>
<evidence type="ECO:0000256" key="1">
    <source>
        <dbReference type="ARBA" id="ARBA00009981"/>
    </source>
</evidence>
<dbReference type="SUPFAM" id="SSF143120">
    <property type="entry name" value="YefM-like"/>
    <property type="match status" value="1"/>
</dbReference>
<evidence type="ECO:0000256" key="2">
    <source>
        <dbReference type="RuleBase" id="RU362080"/>
    </source>
</evidence>
<protein>
    <recommendedName>
        <fullName evidence="2">Antitoxin</fullName>
    </recommendedName>
</protein>
<accession>G7ZF27</accession>
<name>G7ZF27_AZOL4</name>
<dbReference type="PANTHER" id="PTHR33713:SF6">
    <property type="entry name" value="ANTITOXIN YEFM"/>
    <property type="match status" value="1"/>
</dbReference>
<keyword evidence="3" id="KW-0614">Plasmid</keyword>
<proteinExistence type="inferred from homology"/>
<dbReference type="Gene3D" id="6.10.250.330">
    <property type="match status" value="1"/>
</dbReference>
<evidence type="ECO:0000313" key="4">
    <source>
        <dbReference type="Proteomes" id="UP000005667"/>
    </source>
</evidence>
<comment type="function">
    <text evidence="2">Antitoxin component of a type II toxin-antitoxin (TA) system.</text>
</comment>
<reference evidence="4" key="1">
    <citation type="journal article" date="2011" name="PLoS Genet.">
        <title>Azospirillum genomes reveal transition of bacteria from aquatic to terrestrial environments.</title>
        <authorList>
            <person name="Wisniewski-Dye F."/>
            <person name="Borziak K."/>
            <person name="Khalsa-Moyers G."/>
            <person name="Alexandre G."/>
            <person name="Sukharnikov L.O."/>
            <person name="Wuichet K."/>
            <person name="Hurst G.B."/>
            <person name="McDonald W.H."/>
            <person name="Robertson J.S."/>
            <person name="Barbe V."/>
            <person name="Calteau A."/>
            <person name="Rouy Z."/>
            <person name="Mangenot S."/>
            <person name="Prigent-Combaret C."/>
            <person name="Normand P."/>
            <person name="Boyer M."/>
            <person name="Siguier P."/>
            <person name="Dessaux Y."/>
            <person name="Elmerich C."/>
            <person name="Condemine G."/>
            <person name="Krishnen G."/>
            <person name="Kennedy I."/>
            <person name="Paterson A.H."/>
            <person name="Gonzalez V."/>
            <person name="Mavingui P."/>
            <person name="Zhulin I.B."/>
        </authorList>
    </citation>
    <scope>NUCLEOTIDE SEQUENCE [LARGE SCALE GENOMIC DNA]</scope>
    <source>
        <strain evidence="4">4B</strain>
    </source>
</reference>
<dbReference type="Gene3D" id="3.40.1620.10">
    <property type="entry name" value="YefM-like domain"/>
    <property type="match status" value="1"/>
</dbReference>
<dbReference type="InterPro" id="IPR006442">
    <property type="entry name" value="Antitoxin_Phd/YefM"/>
</dbReference>
<gene>
    <name evidence="3" type="primary">yefM</name>
    <name evidence="3" type="ordered locus">AZOLI_p30156</name>
</gene>
<dbReference type="InterPro" id="IPR051405">
    <property type="entry name" value="phD/YefM_antitoxin"/>
</dbReference>
<organism evidence="3 4">
    <name type="scientific">Azospirillum lipoferum (strain 4B)</name>
    <dbReference type="NCBI Taxonomy" id="862719"/>
    <lineage>
        <taxon>Bacteria</taxon>
        <taxon>Pseudomonadati</taxon>
        <taxon>Pseudomonadota</taxon>
        <taxon>Alphaproteobacteria</taxon>
        <taxon>Rhodospirillales</taxon>
        <taxon>Azospirillaceae</taxon>
        <taxon>Azospirillum</taxon>
    </lineage>
</organism>
<dbReference type="PANTHER" id="PTHR33713">
    <property type="entry name" value="ANTITOXIN YAFN-RELATED"/>
    <property type="match status" value="1"/>
</dbReference>
<dbReference type="NCBIfam" id="TIGR01552">
    <property type="entry name" value="phd_fam"/>
    <property type="match status" value="1"/>
</dbReference>
<dbReference type="Pfam" id="PF02604">
    <property type="entry name" value="PhdYeFM_antitox"/>
    <property type="match status" value="1"/>
</dbReference>